<feature type="compositionally biased region" description="Basic and acidic residues" evidence="1">
    <location>
        <begin position="1072"/>
        <end position="1095"/>
    </location>
</feature>
<proteinExistence type="predicted"/>
<feature type="compositionally biased region" description="Polar residues" evidence="1">
    <location>
        <begin position="982"/>
        <end position="997"/>
    </location>
</feature>
<dbReference type="PANTHER" id="PTHR23257">
    <property type="entry name" value="SERINE-THREONINE PROTEIN KINASE"/>
    <property type="match status" value="1"/>
</dbReference>
<evidence type="ECO:0000313" key="3">
    <source>
        <dbReference type="EMBL" id="KAJ4399207.1"/>
    </source>
</evidence>
<dbReference type="InterPro" id="IPR050167">
    <property type="entry name" value="Ser_Thr_protein_kinase"/>
</dbReference>
<feature type="compositionally biased region" description="Basic and acidic residues" evidence="1">
    <location>
        <begin position="672"/>
        <end position="683"/>
    </location>
</feature>
<gene>
    <name evidence="3" type="ORF">N0V91_009580</name>
</gene>
<dbReference type="InterPro" id="IPR000719">
    <property type="entry name" value="Prot_kinase_dom"/>
</dbReference>
<dbReference type="InterPro" id="IPR011009">
    <property type="entry name" value="Kinase-like_dom_sf"/>
</dbReference>
<feature type="region of interest" description="Disordered" evidence="1">
    <location>
        <begin position="982"/>
        <end position="1103"/>
    </location>
</feature>
<dbReference type="Pfam" id="PF00069">
    <property type="entry name" value="Pkinase"/>
    <property type="match status" value="1"/>
</dbReference>
<feature type="compositionally biased region" description="Basic and acidic residues" evidence="1">
    <location>
        <begin position="824"/>
        <end position="842"/>
    </location>
</feature>
<feature type="region of interest" description="Disordered" evidence="1">
    <location>
        <begin position="903"/>
        <end position="923"/>
    </location>
</feature>
<dbReference type="OrthoDB" id="635774at2759"/>
<dbReference type="GO" id="GO:0005524">
    <property type="term" value="F:ATP binding"/>
    <property type="evidence" value="ECO:0007669"/>
    <property type="project" value="InterPro"/>
</dbReference>
<dbReference type="CDD" id="cd00180">
    <property type="entry name" value="PKc"/>
    <property type="match status" value="1"/>
</dbReference>
<keyword evidence="4" id="KW-1185">Reference proteome</keyword>
<dbReference type="SUPFAM" id="SSF56112">
    <property type="entry name" value="Protein kinase-like (PK-like)"/>
    <property type="match status" value="1"/>
</dbReference>
<comment type="caution">
    <text evidence="3">The sequence shown here is derived from an EMBL/GenBank/DDBJ whole genome shotgun (WGS) entry which is preliminary data.</text>
</comment>
<organism evidence="3 4">
    <name type="scientific">Didymella pomorum</name>
    <dbReference type="NCBI Taxonomy" id="749634"/>
    <lineage>
        <taxon>Eukaryota</taxon>
        <taxon>Fungi</taxon>
        <taxon>Dikarya</taxon>
        <taxon>Ascomycota</taxon>
        <taxon>Pezizomycotina</taxon>
        <taxon>Dothideomycetes</taxon>
        <taxon>Pleosporomycetidae</taxon>
        <taxon>Pleosporales</taxon>
        <taxon>Pleosporineae</taxon>
        <taxon>Didymellaceae</taxon>
        <taxon>Didymella</taxon>
    </lineage>
</organism>
<feature type="region of interest" description="Disordered" evidence="1">
    <location>
        <begin position="824"/>
        <end position="844"/>
    </location>
</feature>
<evidence type="ECO:0000259" key="2">
    <source>
        <dbReference type="PROSITE" id="PS50011"/>
    </source>
</evidence>
<dbReference type="Proteomes" id="UP001140510">
    <property type="component" value="Unassembled WGS sequence"/>
</dbReference>
<evidence type="ECO:0000256" key="1">
    <source>
        <dbReference type="SAM" id="MobiDB-lite"/>
    </source>
</evidence>
<feature type="compositionally biased region" description="Pro residues" evidence="1">
    <location>
        <begin position="1029"/>
        <end position="1039"/>
    </location>
</feature>
<feature type="compositionally biased region" description="Basic and acidic residues" evidence="1">
    <location>
        <begin position="13"/>
        <end position="23"/>
    </location>
</feature>
<dbReference type="GO" id="GO:0004672">
    <property type="term" value="F:protein kinase activity"/>
    <property type="evidence" value="ECO:0007669"/>
    <property type="project" value="InterPro"/>
</dbReference>
<dbReference type="GO" id="GO:0005737">
    <property type="term" value="C:cytoplasm"/>
    <property type="evidence" value="ECO:0007669"/>
    <property type="project" value="TreeGrafter"/>
</dbReference>
<feature type="compositionally biased region" description="Basic and acidic residues" evidence="1">
    <location>
        <begin position="98"/>
        <end position="125"/>
    </location>
</feature>
<accession>A0A9W8Z741</accession>
<dbReference type="AlphaFoldDB" id="A0A9W8Z741"/>
<protein>
    <recommendedName>
        <fullName evidence="2">Protein kinase domain-containing protein</fullName>
    </recommendedName>
</protein>
<feature type="compositionally biased region" description="Polar residues" evidence="1">
    <location>
        <begin position="644"/>
        <end position="656"/>
    </location>
</feature>
<dbReference type="PROSITE" id="PS50011">
    <property type="entry name" value="PROTEIN_KINASE_DOM"/>
    <property type="match status" value="1"/>
</dbReference>
<feature type="compositionally biased region" description="Basic and acidic residues" evidence="1">
    <location>
        <begin position="150"/>
        <end position="166"/>
    </location>
</feature>
<feature type="domain" description="Protein kinase" evidence="2">
    <location>
        <begin position="359"/>
        <end position="609"/>
    </location>
</feature>
<feature type="region of interest" description="Disordered" evidence="1">
    <location>
        <begin position="671"/>
        <end position="704"/>
    </location>
</feature>
<dbReference type="GO" id="GO:0007165">
    <property type="term" value="P:signal transduction"/>
    <property type="evidence" value="ECO:0007669"/>
    <property type="project" value="TreeGrafter"/>
</dbReference>
<dbReference type="Gene3D" id="1.10.510.10">
    <property type="entry name" value="Transferase(Phosphotransferase) domain 1"/>
    <property type="match status" value="1"/>
</dbReference>
<name>A0A9W8Z741_9PLEO</name>
<reference evidence="3" key="1">
    <citation type="submission" date="2022-10" db="EMBL/GenBank/DDBJ databases">
        <title>Tapping the CABI collections for fungal endophytes: first genome assemblies for Collariella, Neodidymelliopsis, Ascochyta clinopodiicola, Didymella pomorum, Didymosphaeria variabile, Neocosmospora piperis and Neocucurbitaria cava.</title>
        <authorList>
            <person name="Hill R."/>
        </authorList>
    </citation>
    <scope>NUCLEOTIDE SEQUENCE</scope>
    <source>
        <strain evidence="3">IMI 355091</strain>
    </source>
</reference>
<feature type="compositionally biased region" description="Polar residues" evidence="1">
    <location>
        <begin position="52"/>
        <end position="74"/>
    </location>
</feature>
<dbReference type="EMBL" id="JAPEVA010000111">
    <property type="protein sequence ID" value="KAJ4399207.1"/>
    <property type="molecule type" value="Genomic_DNA"/>
</dbReference>
<sequence>MPQVPAAENGGTSRDRSRQRARTEVGANKSMWNRLSFNKIGSWLKRDDDEPSSPTKSRPASSGNKENDRPQSSGGLLHRRGSRKVVPGLPRPLTFKRMQSEMRDKLLEVPPEPEQRRATSADRKPSIVSKRNLSPPPVSIPSQSAPDVLSAHESDIHKEEKEKEQQKQQPTIGGGPDSNIPAGARQVDYSIENLPDPELEPASLVPPIDLDDSFHEHASRHSVSDGDDARLQEELEAKWILNLSMHFRDMSDREKFFVTYAEERNKWRRVTVSCDYRNLEADSLEYDLKTLHYQRDKSARIYEAIRDSLPDIQFYDTVTNLKLETADGRLHVHVTEDVNEIIPYPSISAIAHLEYDCFKEKEIDFDSHISGFVYKVNVGSRTYIKKEIPGPDAVDEFLYEINALSSLQDSKSVIQFEGIIVDETGQLIKGLLISFAREGALVDMIYDFKNQLSWERREKWARQIVEGLSEIHEAGFVQGDFTLSNIVIDGDDNAKIIDINRRGCPVGWEPPELAKLIESGQRISIYIGVKSDLFQLGMVLWALAEQQDEPERQERPLIRTLKRQSNLPEYFKDIVRACLSDRPRDRLSAKALLIRFPEAVGVDGFRPRIAVRDSLSSHRSDKEYIDPKMAVDHNDIQRHHQHTQSKSSFENINRPSTDYVPSAGSYILPISESRRGRSADLPRSRSRHRQSDYSPYPGHQSIMSLDDSELDNDLASLPASRETRWEQVYVDGDTKLVQRGGGEASMHDFEDQDAKDIYITPGPLNNSFMGSKSSDQTPLNHSTVLEAPPVQSQLTPSYGQDADHDRTVANKSSFSDRLHQLAEHRAEEAVSLQDKKEDEPRQGPDTNFLTELEHEFEYDSAPSSLAPSRVGTGFSIFDRPERNYRVGTGFTTFSAATNFNSPLRQDTGFAEPPKTSLDSEQVRKSIDKSMQGIETARLEEQRINERLWEPKADKAFGFGEGVRGYELKLKNDYPIAQLPSTATEQAEISTNPSSARTTAPPLHDTRNLHPPQNKSLEEKTSNTTIRPSAVPPATTPPPLSALKSYASASGATTPPHHHDTKAVFEPAATPQYEHEYFQRLRTNSDLEHKRSKDLDDYLNTEID</sequence>
<evidence type="ECO:0000313" key="4">
    <source>
        <dbReference type="Proteomes" id="UP001140510"/>
    </source>
</evidence>
<feature type="region of interest" description="Disordered" evidence="1">
    <location>
        <begin position="636"/>
        <end position="657"/>
    </location>
</feature>
<feature type="region of interest" description="Disordered" evidence="1">
    <location>
        <begin position="1"/>
        <end position="183"/>
    </location>
</feature>